<accession>A0A2I1K0S4</accession>
<organism evidence="3 4">
    <name type="scientific">Falseniella ignava</name>
    <dbReference type="NCBI Taxonomy" id="137730"/>
    <lineage>
        <taxon>Bacteria</taxon>
        <taxon>Bacillati</taxon>
        <taxon>Bacillota</taxon>
        <taxon>Bacilli</taxon>
        <taxon>Lactobacillales</taxon>
        <taxon>Aerococcaceae</taxon>
        <taxon>Falseniella</taxon>
    </lineage>
</organism>
<dbReference type="PANTHER" id="PTHR43022:SF1">
    <property type="entry name" value="PROTEIN SMF"/>
    <property type="match status" value="1"/>
</dbReference>
<reference evidence="3 4" key="1">
    <citation type="submission" date="2017-12" db="EMBL/GenBank/DDBJ databases">
        <title>Phylogenetic diversity of female urinary microbiome.</title>
        <authorList>
            <person name="Thomas-White K."/>
            <person name="Wolfe A.J."/>
        </authorList>
    </citation>
    <scope>NUCLEOTIDE SEQUENCE [LARGE SCALE GENOMIC DNA]</scope>
    <source>
        <strain evidence="3 4">UMB0898</strain>
    </source>
</reference>
<proteinExistence type="inferred from homology"/>
<dbReference type="SUPFAM" id="SSF102405">
    <property type="entry name" value="MCP/YpsA-like"/>
    <property type="match status" value="1"/>
</dbReference>
<dbReference type="EMBL" id="PKHE01000008">
    <property type="protein sequence ID" value="PKY89132.1"/>
    <property type="molecule type" value="Genomic_DNA"/>
</dbReference>
<comment type="similarity">
    <text evidence="1">Belongs to the DprA/Smf family.</text>
</comment>
<evidence type="ECO:0000256" key="1">
    <source>
        <dbReference type="ARBA" id="ARBA00006525"/>
    </source>
</evidence>
<dbReference type="Pfam" id="PF02481">
    <property type="entry name" value="DNA_processg_A"/>
    <property type="match status" value="1"/>
</dbReference>
<dbReference type="NCBIfam" id="TIGR00732">
    <property type="entry name" value="dprA"/>
    <property type="match status" value="1"/>
</dbReference>
<dbReference type="AlphaFoldDB" id="A0A2I1K0S4"/>
<protein>
    <submittedName>
        <fullName evidence="3">DNA-protecting protein DprA</fullName>
    </submittedName>
</protein>
<evidence type="ECO:0000259" key="2">
    <source>
        <dbReference type="Pfam" id="PF02481"/>
    </source>
</evidence>
<dbReference type="OrthoDB" id="9785707at2"/>
<sequence>MELSLKEQIIYYQLLEFNYQELVNFVMDYQSQVGFDNRITFAESYRIMREHIVPQSKGSKNYAIVTSHQWSNYQKWVHYLLPRSVMLHEPAYPTNWYHIYRPPVIVYYLGDGFRLGNKPISIVGTRKITPYGQQMVDLIVQQLAVRGYTTVSGLALGVDAAVHRASLNYQAQTVAILPCGFHTIYPKQHNALYQKIEQHGCLISEYLPWQPPKKHHFILRNRLVAGLSPATLVIEAAQRSGSLITANYALQYNREVMVLPGRVTDSQSAGCNELIAAGALPIISMTQLMEELALLYSTHQHNNI</sequence>
<dbReference type="PANTHER" id="PTHR43022">
    <property type="entry name" value="PROTEIN SMF"/>
    <property type="match status" value="1"/>
</dbReference>
<dbReference type="Proteomes" id="UP000234384">
    <property type="component" value="Unassembled WGS sequence"/>
</dbReference>
<dbReference type="InterPro" id="IPR003488">
    <property type="entry name" value="DprA"/>
</dbReference>
<name>A0A2I1K0S4_9LACT</name>
<comment type="caution">
    <text evidence="3">The sequence shown here is derived from an EMBL/GenBank/DDBJ whole genome shotgun (WGS) entry which is preliminary data.</text>
</comment>
<evidence type="ECO:0000313" key="3">
    <source>
        <dbReference type="EMBL" id="PKY89132.1"/>
    </source>
</evidence>
<evidence type="ECO:0000313" key="4">
    <source>
        <dbReference type="Proteomes" id="UP000234384"/>
    </source>
</evidence>
<dbReference type="InterPro" id="IPR057666">
    <property type="entry name" value="DrpA_SLOG"/>
</dbReference>
<dbReference type="RefSeq" id="WP_101954187.1">
    <property type="nucleotide sequence ID" value="NZ_PKHE01000008.1"/>
</dbReference>
<gene>
    <name evidence="3" type="primary">dprA</name>
    <name evidence="3" type="ORF">CYJ57_04115</name>
</gene>
<dbReference type="GO" id="GO:0009294">
    <property type="term" value="P:DNA-mediated transformation"/>
    <property type="evidence" value="ECO:0007669"/>
    <property type="project" value="InterPro"/>
</dbReference>
<dbReference type="Gene3D" id="3.40.50.450">
    <property type="match status" value="1"/>
</dbReference>
<feature type="domain" description="Smf/DprA SLOG" evidence="2">
    <location>
        <begin position="85"/>
        <end position="292"/>
    </location>
</feature>